<organism evidence="1 2">
    <name type="scientific">Rhododendron molle</name>
    <name type="common">Chinese azalea</name>
    <name type="synonym">Azalea mollis</name>
    <dbReference type="NCBI Taxonomy" id="49168"/>
    <lineage>
        <taxon>Eukaryota</taxon>
        <taxon>Viridiplantae</taxon>
        <taxon>Streptophyta</taxon>
        <taxon>Embryophyta</taxon>
        <taxon>Tracheophyta</taxon>
        <taxon>Spermatophyta</taxon>
        <taxon>Magnoliopsida</taxon>
        <taxon>eudicotyledons</taxon>
        <taxon>Gunneridae</taxon>
        <taxon>Pentapetalae</taxon>
        <taxon>asterids</taxon>
        <taxon>Ericales</taxon>
        <taxon>Ericaceae</taxon>
        <taxon>Ericoideae</taxon>
        <taxon>Rhodoreae</taxon>
        <taxon>Rhododendron</taxon>
    </lineage>
</organism>
<keyword evidence="2" id="KW-1185">Reference proteome</keyword>
<dbReference type="Proteomes" id="UP001062846">
    <property type="component" value="Chromosome 11"/>
</dbReference>
<reference evidence="1" key="1">
    <citation type="submission" date="2022-02" db="EMBL/GenBank/DDBJ databases">
        <title>Plant Genome Project.</title>
        <authorList>
            <person name="Zhang R.-G."/>
        </authorList>
    </citation>
    <scope>NUCLEOTIDE SEQUENCE</scope>
    <source>
        <strain evidence="1">AT1</strain>
    </source>
</reference>
<proteinExistence type="predicted"/>
<name>A0ACC0LWK2_RHOML</name>
<comment type="caution">
    <text evidence="1">The sequence shown here is derived from an EMBL/GenBank/DDBJ whole genome shotgun (WGS) entry which is preliminary data.</text>
</comment>
<protein>
    <submittedName>
        <fullName evidence="1">Uncharacterized protein</fullName>
    </submittedName>
</protein>
<evidence type="ECO:0000313" key="1">
    <source>
        <dbReference type="EMBL" id="KAI8533060.1"/>
    </source>
</evidence>
<gene>
    <name evidence="1" type="ORF">RHMOL_Rhmol11G0266800</name>
</gene>
<dbReference type="EMBL" id="CM046398">
    <property type="protein sequence ID" value="KAI8533060.1"/>
    <property type="molecule type" value="Genomic_DNA"/>
</dbReference>
<sequence length="203" mass="23426">MEKILGIVINKKERTMADAWIVEDLSSWELVDPSDDDNDEDYSYDELDLYVFESPPSSDLSSQSPPPPPHDLVDHANDREDRVDLAKRVSIDEECVYTVTKVPPNVKSWLRSRVYKDYDDENDDGGDGDEEEEKFDDYGGEYDLDDELVPKNVIDRFGRQRIRKLGKRAFSKMYKAKKLPYAYNRPGCVYGKHGLGLKHNLIN</sequence>
<accession>A0ACC0LWK2</accession>
<evidence type="ECO:0000313" key="2">
    <source>
        <dbReference type="Proteomes" id="UP001062846"/>
    </source>
</evidence>